<sequence>MTRLNTLLKSSRPWIAVVPATISAIYITHEQESSGCKGLIPISAFLYQSLSEDKTPKTSIEFDTKASMPKRMEALILRLQDEICATIEAVDGKKFHEDKWEREGHGGGGRSRIIQDGNVFEKAGVGVSIIHGKLPPAAVKQMTERGKDIQERPEGVPFYACGISLVMHPHNPMAPTIHHNYRYFEVETGYFDKDGKPEKIGWFGGGADLTPSYLFEEDARHFHAVYKTQLDKRDPELYPKYKKTCDEYFYIPHRQEGRGIGGIFFDDLTNTSEENFQMVRHCASSMLDAYVPILKKRKDLPFTKQQKEWQQMRRGRYVEFNIMYDRGTKFGLLTPGSRVESILISLPLTARWEYMHQPASGSWEEKTIEVLKNPVDWLNVPEVDLKTLSTGELLKELARRSE</sequence>
<reference evidence="8 10" key="1">
    <citation type="submission" date="2021-11" db="EMBL/GenBank/DDBJ databases">
        <authorList>
            <person name="Islam A."/>
            <person name="Islam S."/>
            <person name="Flora M.S."/>
            <person name="Rahman M."/>
            <person name="Ziaur R.M."/>
            <person name="Epstein J.H."/>
            <person name="Hassan M."/>
            <person name="Klassen M."/>
            <person name="Woodard K."/>
            <person name="Webb A."/>
            <person name="Webby R.J."/>
            <person name="El Zowalaty M.E."/>
        </authorList>
    </citation>
    <scope>NUCLEOTIDE SEQUENCE [LARGE SCALE GENOMIC DNA]</scope>
    <source>
        <strain evidence="8">Pf1</strain>
    </source>
</reference>
<protein>
    <recommendedName>
        <fullName evidence="4">coproporphyrinogen oxidase</fullName>
        <ecNumber evidence="4">1.3.3.3</ecNumber>
    </recommendedName>
</protein>
<evidence type="ECO:0000313" key="9">
    <source>
        <dbReference type="EMBL" id="CAI5706119.1"/>
    </source>
</evidence>
<evidence type="ECO:0000256" key="2">
    <source>
        <dbReference type="ARBA" id="ARBA00010644"/>
    </source>
</evidence>
<accession>A0AAV0SUE1</accession>
<dbReference type="PANTHER" id="PTHR10755">
    <property type="entry name" value="COPROPORPHYRINOGEN III OXIDASE, MITOCHONDRIAL"/>
    <property type="match status" value="1"/>
</dbReference>
<dbReference type="Gene3D" id="3.40.1500.10">
    <property type="entry name" value="Coproporphyrinogen III oxidase, aerobic"/>
    <property type="match status" value="1"/>
</dbReference>
<dbReference type="GO" id="GO:0005737">
    <property type="term" value="C:cytoplasm"/>
    <property type="evidence" value="ECO:0007669"/>
    <property type="project" value="TreeGrafter"/>
</dbReference>
<dbReference type="Pfam" id="PF01218">
    <property type="entry name" value="Coprogen_oxidas"/>
    <property type="match status" value="1"/>
</dbReference>
<evidence type="ECO:0000256" key="7">
    <source>
        <dbReference type="ARBA" id="ARBA00023244"/>
    </source>
</evidence>
<name>A0AAV0SUE1_9STRA</name>
<evidence type="ECO:0000256" key="1">
    <source>
        <dbReference type="ARBA" id="ARBA00005168"/>
    </source>
</evidence>
<dbReference type="SUPFAM" id="SSF102886">
    <property type="entry name" value="Coproporphyrinogen III oxidase"/>
    <property type="match status" value="1"/>
</dbReference>
<dbReference type="EMBL" id="CANTFK010000077">
    <property type="protein sequence ID" value="CAI5706119.1"/>
    <property type="molecule type" value="Genomic_DNA"/>
</dbReference>
<evidence type="ECO:0000256" key="4">
    <source>
        <dbReference type="ARBA" id="ARBA00012869"/>
    </source>
</evidence>
<dbReference type="InterPro" id="IPR036406">
    <property type="entry name" value="Coprogen_oxidase_aer_sf"/>
</dbReference>
<keyword evidence="5" id="KW-0560">Oxidoreductase</keyword>
<dbReference type="EC" id="1.3.3.3" evidence="4"/>
<reference evidence="9" key="2">
    <citation type="submission" date="2022-12" db="EMBL/GenBank/DDBJ databases">
        <authorList>
            <person name="Webb A."/>
        </authorList>
    </citation>
    <scope>NUCLEOTIDE SEQUENCE</scope>
    <source>
        <strain evidence="9">Pf2</strain>
    </source>
</reference>
<evidence type="ECO:0000313" key="11">
    <source>
        <dbReference type="Proteomes" id="UP001159659"/>
    </source>
</evidence>
<gene>
    <name evidence="8" type="ORF">PFR001_LOCUS354</name>
    <name evidence="9" type="ORF">PFR002_LOCUS904</name>
</gene>
<dbReference type="Proteomes" id="UP001159659">
    <property type="component" value="Unassembled WGS sequence"/>
</dbReference>
<keyword evidence="7" id="KW-0627">Porphyrin biosynthesis</keyword>
<proteinExistence type="inferred from homology"/>
<evidence type="ECO:0000256" key="3">
    <source>
        <dbReference type="ARBA" id="ARBA00011738"/>
    </source>
</evidence>
<comment type="pathway">
    <text evidence="1">Porphyrin-containing compound metabolism; protoporphyrin-IX biosynthesis; protoporphyrinogen-IX from coproporphyrinogen-III (O2 route): step 1/1.</text>
</comment>
<evidence type="ECO:0000256" key="6">
    <source>
        <dbReference type="ARBA" id="ARBA00023133"/>
    </source>
</evidence>
<comment type="subunit">
    <text evidence="3">Homodimer.</text>
</comment>
<dbReference type="NCBIfam" id="NF003727">
    <property type="entry name" value="PRK05330.1"/>
    <property type="match status" value="1"/>
</dbReference>
<comment type="caution">
    <text evidence="9">The sequence shown here is derived from an EMBL/GenBank/DDBJ whole genome shotgun (WGS) entry which is preliminary data.</text>
</comment>
<evidence type="ECO:0000313" key="10">
    <source>
        <dbReference type="Proteomes" id="UP001157938"/>
    </source>
</evidence>
<dbReference type="Proteomes" id="UP001157938">
    <property type="component" value="Unassembled WGS sequence"/>
</dbReference>
<dbReference type="FunFam" id="3.40.1500.10:FF:000002">
    <property type="entry name" value="oxygen-dependent coproporphyrinogen-III oxidase, mitochondrial"/>
    <property type="match status" value="1"/>
</dbReference>
<organism evidence="9 11">
    <name type="scientific">Peronospora farinosa</name>
    <dbReference type="NCBI Taxonomy" id="134698"/>
    <lineage>
        <taxon>Eukaryota</taxon>
        <taxon>Sar</taxon>
        <taxon>Stramenopiles</taxon>
        <taxon>Oomycota</taxon>
        <taxon>Peronosporomycetes</taxon>
        <taxon>Peronosporales</taxon>
        <taxon>Peronosporaceae</taxon>
        <taxon>Peronospora</taxon>
    </lineage>
</organism>
<dbReference type="PANTHER" id="PTHR10755:SF0">
    <property type="entry name" value="OXYGEN-DEPENDENT COPROPORPHYRINOGEN-III OXIDASE, MITOCHONDRIAL"/>
    <property type="match status" value="1"/>
</dbReference>
<evidence type="ECO:0000256" key="5">
    <source>
        <dbReference type="ARBA" id="ARBA00023002"/>
    </source>
</evidence>
<keyword evidence="10" id="KW-1185">Reference proteome</keyword>
<evidence type="ECO:0000313" key="8">
    <source>
        <dbReference type="EMBL" id="CAH0484608.1"/>
    </source>
</evidence>
<dbReference type="PRINTS" id="PR00073">
    <property type="entry name" value="COPRGNOXDASE"/>
</dbReference>
<dbReference type="GO" id="GO:0006782">
    <property type="term" value="P:protoporphyrinogen IX biosynthetic process"/>
    <property type="evidence" value="ECO:0007669"/>
    <property type="project" value="TreeGrafter"/>
</dbReference>
<dbReference type="GO" id="GO:0004109">
    <property type="term" value="F:coproporphyrinogen oxidase activity"/>
    <property type="evidence" value="ECO:0007669"/>
    <property type="project" value="UniProtKB-EC"/>
</dbReference>
<dbReference type="EMBL" id="CAKLBC010000039">
    <property type="protein sequence ID" value="CAH0484608.1"/>
    <property type="molecule type" value="Genomic_DNA"/>
</dbReference>
<dbReference type="InterPro" id="IPR001260">
    <property type="entry name" value="Coprogen_oxidase_aer"/>
</dbReference>
<comment type="similarity">
    <text evidence="2">Belongs to the aerobic coproporphyrinogen-III oxidase family.</text>
</comment>
<dbReference type="AlphaFoldDB" id="A0AAV0SUE1"/>
<keyword evidence="6" id="KW-0350">Heme biosynthesis</keyword>